<keyword evidence="4 8" id="KW-0822">Tryptophan biosynthesis</keyword>
<dbReference type="GO" id="GO:0004834">
    <property type="term" value="F:tryptophan synthase activity"/>
    <property type="evidence" value="ECO:0007669"/>
    <property type="project" value="UniProtKB-EC"/>
</dbReference>
<sequence>MSKISAAFADHKAFIPFIVSGDPTPEATLQNIKALADGGADIIELGIPFSDPVADGPVIQKGDLRAFADGISVAGVFDIVAKAREFTDIPMAFLTYANIPFQYGYDAFCKRCAELGVTGLVIPDLPYEEQGEIRPSAEKYGIDIIELITLTSGKDRVKQIASVAQGFIYVVSSEGVTGTRDEFDSRLTQLLSDIHAVTDVPAAIGFGIHTPDQAQAMAKIADGVIVGSGIVQIVGDKGTDAPAAVEQYVSELAAATH</sequence>
<keyword evidence="3 8" id="KW-0028">Amino-acid biosynthesis</keyword>
<dbReference type="SUPFAM" id="SSF51366">
    <property type="entry name" value="Ribulose-phoshate binding barrel"/>
    <property type="match status" value="1"/>
</dbReference>
<dbReference type="PROSITE" id="PS00167">
    <property type="entry name" value="TRP_SYNTHASE_ALPHA"/>
    <property type="match status" value="1"/>
</dbReference>
<dbReference type="EMBL" id="CP117884">
    <property type="protein sequence ID" value="WDF82900.1"/>
    <property type="molecule type" value="Genomic_DNA"/>
</dbReference>
<evidence type="ECO:0000256" key="1">
    <source>
        <dbReference type="ARBA" id="ARBA00004733"/>
    </source>
</evidence>
<dbReference type="PANTHER" id="PTHR43406:SF1">
    <property type="entry name" value="TRYPTOPHAN SYNTHASE ALPHA CHAIN, CHLOROPLASTIC"/>
    <property type="match status" value="1"/>
</dbReference>
<evidence type="ECO:0000256" key="5">
    <source>
        <dbReference type="ARBA" id="ARBA00023141"/>
    </source>
</evidence>
<comment type="pathway">
    <text evidence="1 8">Amino-acid biosynthesis; L-tryptophan biosynthesis; L-tryptophan from chorismate: step 5/5.</text>
</comment>
<evidence type="ECO:0000256" key="2">
    <source>
        <dbReference type="ARBA" id="ARBA00011270"/>
    </source>
</evidence>
<protein>
    <recommendedName>
        <fullName evidence="8">Tryptophan synthase alpha chain</fullName>
        <ecNumber evidence="8">4.2.1.20</ecNumber>
    </recommendedName>
</protein>
<dbReference type="InterPro" id="IPR018204">
    <property type="entry name" value="Trp_synthase_alpha_AS"/>
</dbReference>
<dbReference type="PANTHER" id="PTHR43406">
    <property type="entry name" value="TRYPTOPHAN SYNTHASE, ALPHA CHAIN"/>
    <property type="match status" value="1"/>
</dbReference>
<keyword evidence="5 8" id="KW-0057">Aromatic amino acid biosynthesis</keyword>
<dbReference type="EC" id="4.2.1.20" evidence="8"/>
<comment type="subunit">
    <text evidence="2 8">Tetramer of two alpha and two beta chains.</text>
</comment>
<evidence type="ECO:0000256" key="3">
    <source>
        <dbReference type="ARBA" id="ARBA00022605"/>
    </source>
</evidence>
<evidence type="ECO:0000313" key="11">
    <source>
        <dbReference type="Proteomes" id="UP001220377"/>
    </source>
</evidence>
<dbReference type="HAMAP" id="MF_00131">
    <property type="entry name" value="Trp_synth_alpha"/>
    <property type="match status" value="1"/>
</dbReference>
<name>A0ABY7WY99_9LACO</name>
<dbReference type="Proteomes" id="UP001220377">
    <property type="component" value="Chromosome"/>
</dbReference>
<comment type="similarity">
    <text evidence="8 9">Belongs to the TrpA family.</text>
</comment>
<reference evidence="10 11" key="1">
    <citation type="submission" date="2023-02" db="EMBL/GenBank/DDBJ databases">
        <title>Genome sequence of Lacticaseibacillus sp. KACC 23028.</title>
        <authorList>
            <person name="Kim S."/>
            <person name="Heo J."/>
            <person name="Kwon S.-W."/>
        </authorList>
    </citation>
    <scope>NUCLEOTIDE SEQUENCE [LARGE SCALE GENOMIC DNA]</scope>
    <source>
        <strain evidence="10 11">KACC 23028</strain>
    </source>
</reference>
<comment type="function">
    <text evidence="8">The alpha subunit is responsible for the aldol cleavage of indoleglycerol phosphate to indole and glyceraldehyde 3-phosphate.</text>
</comment>
<dbReference type="InterPro" id="IPR011060">
    <property type="entry name" value="RibuloseP-bd_barrel"/>
</dbReference>
<evidence type="ECO:0000256" key="8">
    <source>
        <dbReference type="HAMAP-Rule" id="MF_00131"/>
    </source>
</evidence>
<feature type="active site" description="Proton acceptor" evidence="8">
    <location>
        <position position="44"/>
    </location>
</feature>
<gene>
    <name evidence="8 10" type="primary">trpA</name>
    <name evidence="10" type="ORF">PQ472_01265</name>
</gene>
<proteinExistence type="inferred from homology"/>
<evidence type="ECO:0000256" key="6">
    <source>
        <dbReference type="ARBA" id="ARBA00023239"/>
    </source>
</evidence>
<dbReference type="RefSeq" id="WP_274260660.1">
    <property type="nucleotide sequence ID" value="NZ_CP117884.1"/>
</dbReference>
<feature type="active site" description="Proton acceptor" evidence="8">
    <location>
        <position position="55"/>
    </location>
</feature>
<evidence type="ECO:0000256" key="9">
    <source>
        <dbReference type="RuleBase" id="RU003662"/>
    </source>
</evidence>
<comment type="catalytic activity">
    <reaction evidence="7 8">
        <text>(1S,2R)-1-C-(indol-3-yl)glycerol 3-phosphate + L-serine = D-glyceraldehyde 3-phosphate + L-tryptophan + H2O</text>
        <dbReference type="Rhea" id="RHEA:10532"/>
        <dbReference type="ChEBI" id="CHEBI:15377"/>
        <dbReference type="ChEBI" id="CHEBI:33384"/>
        <dbReference type="ChEBI" id="CHEBI:57912"/>
        <dbReference type="ChEBI" id="CHEBI:58866"/>
        <dbReference type="ChEBI" id="CHEBI:59776"/>
        <dbReference type="EC" id="4.2.1.20"/>
    </reaction>
</comment>
<evidence type="ECO:0000256" key="4">
    <source>
        <dbReference type="ARBA" id="ARBA00022822"/>
    </source>
</evidence>
<dbReference type="InterPro" id="IPR002028">
    <property type="entry name" value="Trp_synthase_suA"/>
</dbReference>
<dbReference type="Pfam" id="PF00290">
    <property type="entry name" value="Trp_syntA"/>
    <property type="match status" value="1"/>
</dbReference>
<accession>A0ABY7WY99</accession>
<dbReference type="CDD" id="cd04724">
    <property type="entry name" value="Tryptophan_synthase_alpha"/>
    <property type="match status" value="1"/>
</dbReference>
<evidence type="ECO:0000256" key="7">
    <source>
        <dbReference type="ARBA" id="ARBA00049047"/>
    </source>
</evidence>
<organism evidence="10 11">
    <name type="scientific">Lacticaseibacillus pabuli</name>
    <dbReference type="NCBI Taxonomy" id="3025672"/>
    <lineage>
        <taxon>Bacteria</taxon>
        <taxon>Bacillati</taxon>
        <taxon>Bacillota</taxon>
        <taxon>Bacilli</taxon>
        <taxon>Lactobacillales</taxon>
        <taxon>Lactobacillaceae</taxon>
        <taxon>Lacticaseibacillus</taxon>
    </lineage>
</organism>
<dbReference type="InterPro" id="IPR013785">
    <property type="entry name" value="Aldolase_TIM"/>
</dbReference>
<dbReference type="NCBIfam" id="TIGR00262">
    <property type="entry name" value="trpA"/>
    <property type="match status" value="1"/>
</dbReference>
<evidence type="ECO:0000313" key="10">
    <source>
        <dbReference type="EMBL" id="WDF82900.1"/>
    </source>
</evidence>
<keyword evidence="6 8" id="KW-0456">Lyase</keyword>
<keyword evidence="11" id="KW-1185">Reference proteome</keyword>
<dbReference type="Gene3D" id="3.20.20.70">
    <property type="entry name" value="Aldolase class I"/>
    <property type="match status" value="1"/>
</dbReference>